<evidence type="ECO:0000313" key="4">
    <source>
        <dbReference type="Proteomes" id="UP000176863"/>
    </source>
</evidence>
<evidence type="ECO:0000313" key="3">
    <source>
        <dbReference type="EMBL" id="OGG52477.1"/>
    </source>
</evidence>
<comment type="caution">
    <text evidence="3">The sequence shown here is derived from an EMBL/GenBank/DDBJ whole genome shotgun (WGS) entry which is preliminary data.</text>
</comment>
<gene>
    <name evidence="3" type="ORF">A2851_05575</name>
</gene>
<accession>A0A1F6CTN8</accession>
<feature type="domain" description="DUF5667" evidence="2">
    <location>
        <begin position="104"/>
        <end position="198"/>
    </location>
</feature>
<feature type="region of interest" description="Disordered" evidence="1">
    <location>
        <begin position="333"/>
        <end position="372"/>
    </location>
</feature>
<dbReference type="Proteomes" id="UP000176863">
    <property type="component" value="Unassembled WGS sequence"/>
</dbReference>
<dbReference type="InterPro" id="IPR043725">
    <property type="entry name" value="DUF5667"/>
</dbReference>
<name>A0A1F6CTN8_9BACT</name>
<reference evidence="3 4" key="1">
    <citation type="journal article" date="2016" name="Nat. Commun.">
        <title>Thousands of microbial genomes shed light on interconnected biogeochemical processes in an aquifer system.</title>
        <authorList>
            <person name="Anantharaman K."/>
            <person name="Brown C.T."/>
            <person name="Hug L.A."/>
            <person name="Sharon I."/>
            <person name="Castelle C.J."/>
            <person name="Probst A.J."/>
            <person name="Thomas B.C."/>
            <person name="Singh A."/>
            <person name="Wilkins M.J."/>
            <person name="Karaoz U."/>
            <person name="Brodie E.L."/>
            <person name="Williams K.H."/>
            <person name="Hubbard S.S."/>
            <person name="Banfield J.F."/>
        </authorList>
    </citation>
    <scope>NUCLEOTIDE SEQUENCE [LARGE SCALE GENOMIC DNA]</scope>
</reference>
<sequence>MKFFNIFNTKDDSQLAPPTAGLAARIKAATKLTMDETSRQEMRAHLFEYTKMRPIRVGSGAPREHVSSNKRGALTFIRRHSMSAVTAVLIVMVSGGTVAAAETSLPGDILYPVKVHVTEEVRVALAPTPKARAAIAVERAERRLEEAATLALSGKLTDEVRAEIDANFERHVEDAEDSGTQLASSNAQEDASEVRANVGAMRVARENILARRIVHTAKLAAKAARNNEEAATMSMSAEPTFLAAQEATTVADDTETKGRRTAAKVRIDASRKFLDHSPIHLGTTTEVKARKQLKAATDAFFSGEVDAALGNKAEASSNFDSALEAATEIQTLISVSQDSKHDSADEDDSNNKNSNDDENRGSSGSDNVNLDL</sequence>
<organism evidence="3 4">
    <name type="scientific">Candidatus Kaiserbacteria bacterium RIFCSPHIGHO2_01_FULL_53_29</name>
    <dbReference type="NCBI Taxonomy" id="1798480"/>
    <lineage>
        <taxon>Bacteria</taxon>
        <taxon>Candidatus Kaiseribacteriota</taxon>
    </lineage>
</organism>
<feature type="compositionally biased region" description="Polar residues" evidence="1">
    <location>
        <begin position="361"/>
        <end position="372"/>
    </location>
</feature>
<proteinExistence type="predicted"/>
<protein>
    <recommendedName>
        <fullName evidence="2">DUF5667 domain-containing protein</fullName>
    </recommendedName>
</protein>
<dbReference type="EMBL" id="MFKT01000029">
    <property type="protein sequence ID" value="OGG52477.1"/>
    <property type="molecule type" value="Genomic_DNA"/>
</dbReference>
<dbReference type="AlphaFoldDB" id="A0A1F6CTN8"/>
<evidence type="ECO:0000259" key="2">
    <source>
        <dbReference type="Pfam" id="PF18915"/>
    </source>
</evidence>
<dbReference type="STRING" id="1798480.A2851_05575"/>
<dbReference type="Pfam" id="PF18915">
    <property type="entry name" value="DUF5667"/>
    <property type="match status" value="1"/>
</dbReference>
<evidence type="ECO:0000256" key="1">
    <source>
        <dbReference type="SAM" id="MobiDB-lite"/>
    </source>
</evidence>